<sequence>MAEQNDMIQTLLNHCSVRNFTEQKIDKNTKQTILTCAQMAPTSSYLQAYSIIEVTDIEKRNALSEISGGQEWVTKAPLALVFCADLHRSETLLEVSDEAVFENTELYTVAVVDASLAAQKALIAAQSMGLGGITVGGIRNDMPHLATLFNLPAKVVPLFVLCIGYPAEPAVQKPRLPQAFVVGKDSYPDESMSIATYNQTVSDFFYHLTNGVDQYNWVERCSHAINQKPRYEVTDFVKKAGLLLK</sequence>
<evidence type="ECO:0000256" key="5">
    <source>
        <dbReference type="PIRNR" id="PIRNR005426"/>
    </source>
</evidence>
<dbReference type="GO" id="GO:0016491">
    <property type="term" value="F:oxidoreductase activity"/>
    <property type="evidence" value="ECO:0007669"/>
    <property type="project" value="UniProtKB-UniRule"/>
</dbReference>
<accession>A0A1L8R4Z4</accession>
<dbReference type="RefSeq" id="WP_071865086.1">
    <property type="nucleotide sequence ID" value="NZ_JBHLVQ010000002.1"/>
</dbReference>
<dbReference type="PIRSF" id="PIRSF005426">
    <property type="entry name" value="Frp"/>
    <property type="match status" value="1"/>
</dbReference>
<evidence type="ECO:0000256" key="3">
    <source>
        <dbReference type="ARBA" id="ARBA00022643"/>
    </source>
</evidence>
<dbReference type="Gene3D" id="3.40.109.10">
    <property type="entry name" value="NADH Oxidase"/>
    <property type="match status" value="1"/>
</dbReference>
<dbReference type="AlphaFoldDB" id="A0A1L8R4Z4"/>
<dbReference type="SUPFAM" id="SSF55469">
    <property type="entry name" value="FMN-dependent nitroreductase-like"/>
    <property type="match status" value="1"/>
</dbReference>
<dbReference type="PANTHER" id="PTHR43425:SF2">
    <property type="entry name" value="OXYGEN-INSENSITIVE NADPH NITROREDUCTASE"/>
    <property type="match status" value="1"/>
</dbReference>
<evidence type="ECO:0000313" key="8">
    <source>
        <dbReference type="Proteomes" id="UP000182835"/>
    </source>
</evidence>
<dbReference type="InterPro" id="IPR016446">
    <property type="entry name" value="Flavin_OxRdtase_Frp"/>
</dbReference>
<feature type="domain" description="Nitroreductase" evidence="6">
    <location>
        <begin position="15"/>
        <end position="165"/>
    </location>
</feature>
<dbReference type="STRING" id="317010.RU96_GL000550"/>
<dbReference type="Pfam" id="PF00881">
    <property type="entry name" value="Nitroreductase"/>
    <property type="match status" value="1"/>
</dbReference>
<dbReference type="InterPro" id="IPR029479">
    <property type="entry name" value="Nitroreductase"/>
</dbReference>
<keyword evidence="3 5" id="KW-0288">FMN</keyword>
<gene>
    <name evidence="7" type="ORF">RU96_GL000550</name>
</gene>
<keyword evidence="4 5" id="KW-0560">Oxidoreductase</keyword>
<dbReference type="CDD" id="cd02146">
    <property type="entry name" value="NfsA-like"/>
    <property type="match status" value="1"/>
</dbReference>
<dbReference type="OrthoDB" id="9775805at2"/>
<proteinExistence type="inferred from homology"/>
<comment type="caution">
    <text evidence="7">The sequence shown here is derived from an EMBL/GenBank/DDBJ whole genome shotgun (WGS) entry which is preliminary data.</text>
</comment>
<comment type="similarity">
    <text evidence="1 5">Belongs to the flavin oxidoreductase frp family.</text>
</comment>
<dbReference type="InterPro" id="IPR000415">
    <property type="entry name" value="Nitroreductase-like"/>
</dbReference>
<evidence type="ECO:0000256" key="1">
    <source>
        <dbReference type="ARBA" id="ARBA00008366"/>
    </source>
</evidence>
<dbReference type="PANTHER" id="PTHR43425">
    <property type="entry name" value="OXYGEN-INSENSITIVE NADPH NITROREDUCTASE"/>
    <property type="match status" value="1"/>
</dbReference>
<protein>
    <recommendedName>
        <fullName evidence="6">Nitroreductase domain-containing protein</fullName>
    </recommendedName>
</protein>
<name>A0A1L8R4Z4_9ENTE</name>
<evidence type="ECO:0000256" key="4">
    <source>
        <dbReference type="ARBA" id="ARBA00023002"/>
    </source>
</evidence>
<reference evidence="7 8" key="1">
    <citation type="submission" date="2014-12" db="EMBL/GenBank/DDBJ databases">
        <title>Draft genome sequences of 29 type strains of Enterococci.</title>
        <authorList>
            <person name="Zhong Z."/>
            <person name="Sun Z."/>
            <person name="Liu W."/>
            <person name="Zhang W."/>
            <person name="Zhang H."/>
        </authorList>
    </citation>
    <scope>NUCLEOTIDE SEQUENCE [LARGE SCALE GENOMIC DNA]</scope>
    <source>
        <strain evidence="7 8">DSM 21207</strain>
    </source>
</reference>
<evidence type="ECO:0000313" key="7">
    <source>
        <dbReference type="EMBL" id="OJG14796.1"/>
    </source>
</evidence>
<organism evidence="7 8">
    <name type="scientific">Enterococcus canintestini</name>
    <dbReference type="NCBI Taxonomy" id="317010"/>
    <lineage>
        <taxon>Bacteria</taxon>
        <taxon>Bacillati</taxon>
        <taxon>Bacillota</taxon>
        <taxon>Bacilli</taxon>
        <taxon>Lactobacillales</taxon>
        <taxon>Enterococcaceae</taxon>
        <taxon>Enterococcus</taxon>
    </lineage>
</organism>
<evidence type="ECO:0000256" key="2">
    <source>
        <dbReference type="ARBA" id="ARBA00022630"/>
    </source>
</evidence>
<dbReference type="Proteomes" id="UP000182835">
    <property type="component" value="Unassembled WGS sequence"/>
</dbReference>
<dbReference type="EMBL" id="JXKG01000013">
    <property type="protein sequence ID" value="OJG14796.1"/>
    <property type="molecule type" value="Genomic_DNA"/>
</dbReference>
<keyword evidence="5" id="KW-0521">NADP</keyword>
<evidence type="ECO:0000259" key="6">
    <source>
        <dbReference type="Pfam" id="PF00881"/>
    </source>
</evidence>
<keyword evidence="2 5" id="KW-0285">Flavoprotein</keyword>